<dbReference type="GO" id="GO:0016746">
    <property type="term" value="F:acyltransferase activity"/>
    <property type="evidence" value="ECO:0007669"/>
    <property type="project" value="UniProtKB-KW"/>
</dbReference>
<dbReference type="RefSeq" id="WP_152715842.1">
    <property type="nucleotide sequence ID" value="NZ_VOSJ01000207.1"/>
</dbReference>
<organism evidence="7 8">
    <name type="scientific">Microvirga tunisiensis</name>
    <dbReference type="NCBI Taxonomy" id="2108360"/>
    <lineage>
        <taxon>Bacteria</taxon>
        <taxon>Pseudomonadati</taxon>
        <taxon>Pseudomonadota</taxon>
        <taxon>Alphaproteobacteria</taxon>
        <taxon>Hyphomicrobiales</taxon>
        <taxon>Methylobacteriaceae</taxon>
        <taxon>Microvirga</taxon>
    </lineage>
</organism>
<dbReference type="SUPFAM" id="SSF53474">
    <property type="entry name" value="alpha/beta-Hydrolases"/>
    <property type="match status" value="1"/>
</dbReference>
<evidence type="ECO:0000256" key="3">
    <source>
        <dbReference type="ARBA" id="ARBA00022679"/>
    </source>
</evidence>
<keyword evidence="8" id="KW-1185">Reference proteome</keyword>
<dbReference type="Gene3D" id="3.40.50.1820">
    <property type="entry name" value="alpha/beta hydrolase"/>
    <property type="match status" value="1"/>
</dbReference>
<dbReference type="NCBIfam" id="TIGR01838">
    <property type="entry name" value="PHA_synth_I"/>
    <property type="match status" value="1"/>
</dbReference>
<dbReference type="PANTHER" id="PTHR36837:SF5">
    <property type="entry name" value="POLY-3-HYDROXYBUTYRATE SYNTHASE"/>
    <property type="match status" value="1"/>
</dbReference>
<dbReference type="Pfam" id="PF00561">
    <property type="entry name" value="Abhydrolase_1"/>
    <property type="match status" value="1"/>
</dbReference>
<evidence type="ECO:0000313" key="7">
    <source>
        <dbReference type="EMBL" id="MPR29157.1"/>
    </source>
</evidence>
<keyword evidence="3" id="KW-0808">Transferase</keyword>
<evidence type="ECO:0000256" key="4">
    <source>
        <dbReference type="ARBA" id="ARBA00023315"/>
    </source>
</evidence>
<evidence type="ECO:0000256" key="2">
    <source>
        <dbReference type="ARBA" id="ARBA00022490"/>
    </source>
</evidence>
<dbReference type="GO" id="GO:0005737">
    <property type="term" value="C:cytoplasm"/>
    <property type="evidence" value="ECO:0007669"/>
    <property type="project" value="UniProtKB-SubCell"/>
</dbReference>
<name>A0A5N7MQ61_9HYPH</name>
<dbReference type="InterPro" id="IPR029058">
    <property type="entry name" value="AB_hydrolase_fold"/>
</dbReference>
<dbReference type="InterPro" id="IPR010963">
    <property type="entry name" value="PHA_synth_I"/>
</dbReference>
<dbReference type="AlphaFoldDB" id="A0A5N7MQ61"/>
<evidence type="ECO:0000259" key="6">
    <source>
        <dbReference type="Pfam" id="PF07167"/>
    </source>
</evidence>
<gene>
    <name evidence="7" type="primary">phaC</name>
    <name evidence="7" type="ORF">FS320_29665</name>
</gene>
<dbReference type="PANTHER" id="PTHR36837">
    <property type="entry name" value="POLY(3-HYDROXYALKANOATE) POLYMERASE SUBUNIT PHAC"/>
    <property type="match status" value="1"/>
</dbReference>
<keyword evidence="4" id="KW-0012">Acyltransferase</keyword>
<dbReference type="EMBL" id="VOSK01000204">
    <property type="protein sequence ID" value="MPR29157.1"/>
    <property type="molecule type" value="Genomic_DNA"/>
</dbReference>
<reference evidence="7 8" key="1">
    <citation type="journal article" date="2019" name="Syst. Appl. Microbiol.">
        <title>Microvirga tunisiensis sp. nov., a root nodule symbiotic bacterium isolated from Lupinus micranthus and L. luteus grown in Northern Tunisia.</title>
        <authorList>
            <person name="Msaddak A."/>
            <person name="Rejili M."/>
            <person name="Duran D."/>
            <person name="Mars M."/>
            <person name="Palacios J.M."/>
            <person name="Ruiz-Argueso T."/>
            <person name="Rey L."/>
            <person name="Imperial J."/>
        </authorList>
    </citation>
    <scope>NUCLEOTIDE SEQUENCE [LARGE SCALE GENOMIC DNA]</scope>
    <source>
        <strain evidence="7 8">Lmie10</strain>
    </source>
</reference>
<feature type="domain" description="AB hydrolase-1" evidence="5">
    <location>
        <begin position="291"/>
        <end position="532"/>
    </location>
</feature>
<evidence type="ECO:0000256" key="1">
    <source>
        <dbReference type="ARBA" id="ARBA00004496"/>
    </source>
</evidence>
<accession>A0A5N7MQ61</accession>
<protein>
    <submittedName>
        <fullName evidence="7">Class I poly(R)-hydroxyalkanoic acid synthase</fullName>
    </submittedName>
</protein>
<dbReference type="InterPro" id="IPR010941">
    <property type="entry name" value="PhaC_N"/>
</dbReference>
<keyword evidence="2" id="KW-0963">Cytoplasm</keyword>
<proteinExistence type="predicted"/>
<sequence>MGQEQLEAARNLGFEIRNPQRFAHNMARLGEEAGKAAAIFLQPRAVNSAHFTLYDDLAPVLRTLVQLQRAWVQQPHRVLEAQVALWNNSLELWHSSMRRFMGLKNGHAKPMAFPLSPDPRFQHPAWSDDPYFDLLRQSYLITSHWAESLVNSAEDLDPHTRSKARFYLAQIINALAPSNWVFTNPELLHETFVSDGENLVRGMRLLAEDIERGSGRLKIRQTDATKFEVGQNLAITPGKVIYQNAVMQLLQYEATTEQVLKRPLLIVPPWINKYYILDLSPEKAFVKWAVDHGQTVFMISWVNPTRELAHKSFEDYMREGILEALGAVEQATGERAIHALGYCVGGTLLAATLAYLAARGHTQVKSATFLTTQVDFSQAGDLRIFMDEDQVAAIERDMARHGYLDGHKMTTAFNLLRSNDLIWPYVVDVYMKGQTPLPLDLLYWNSDSTRIPAANHRFYLRRCYVNNDLSQGRMKIDGVTLDLSKVTIPIYHLAAREDHIAPARSVFSGAQFLGGAVRFVVAGSGHIAGVVNPPARNRYQYWTGGPPVGELDTWLEAAQEHPGSWWPDWQGWSEAQDRRRVPAREIDGCKLTPIEDAPGSYVRVKS</sequence>
<evidence type="ECO:0000259" key="5">
    <source>
        <dbReference type="Pfam" id="PF00561"/>
    </source>
</evidence>
<feature type="domain" description="Poly-beta-hydroxybutyrate polymerase N-terminal" evidence="6">
    <location>
        <begin position="118"/>
        <end position="289"/>
    </location>
</feature>
<comment type="caution">
    <text evidence="7">The sequence shown here is derived from an EMBL/GenBank/DDBJ whole genome shotgun (WGS) entry which is preliminary data.</text>
</comment>
<dbReference type="InterPro" id="IPR051321">
    <property type="entry name" value="PHA/PHB_synthase"/>
</dbReference>
<comment type="subcellular location">
    <subcellularLocation>
        <location evidence="1">Cytoplasm</location>
    </subcellularLocation>
</comment>
<dbReference type="InterPro" id="IPR000073">
    <property type="entry name" value="AB_hydrolase_1"/>
</dbReference>
<dbReference type="Proteomes" id="UP000403266">
    <property type="component" value="Unassembled WGS sequence"/>
</dbReference>
<dbReference type="OrthoDB" id="7208816at2"/>
<dbReference type="Pfam" id="PF07167">
    <property type="entry name" value="PhaC_N"/>
    <property type="match status" value="1"/>
</dbReference>
<evidence type="ECO:0000313" key="8">
    <source>
        <dbReference type="Proteomes" id="UP000403266"/>
    </source>
</evidence>
<dbReference type="GO" id="GO:0042619">
    <property type="term" value="P:poly-hydroxybutyrate biosynthetic process"/>
    <property type="evidence" value="ECO:0007669"/>
    <property type="project" value="InterPro"/>
</dbReference>